<keyword evidence="3" id="KW-0285">Flavoprotein</keyword>
<evidence type="ECO:0000256" key="5">
    <source>
        <dbReference type="SAM" id="Phobius"/>
    </source>
</evidence>
<dbReference type="AlphaFoldDB" id="A0A395H1J6"/>
<dbReference type="STRING" id="1448316.A0A395H1J6"/>
<dbReference type="RefSeq" id="XP_025574411.1">
    <property type="nucleotide sequence ID" value="XM_025715847.1"/>
</dbReference>
<evidence type="ECO:0000313" key="7">
    <source>
        <dbReference type="Proteomes" id="UP000249402"/>
    </source>
</evidence>
<proteinExistence type="inferred from homology"/>
<feature type="transmembrane region" description="Helical" evidence="5">
    <location>
        <begin position="233"/>
        <end position="252"/>
    </location>
</feature>
<name>A0A395H1J6_9EURO</name>
<sequence>MSSDSQIERVNDVVIIGAGFSGLTMACQLQRKLNHFDYVIYERSAEIGGTWWANKYPGCAVDIPAACYSLSFAPNAEFTKFFPSQKEVLSYIWKVADKYNVRPHVFCNVECEGALWNNERKRWLVKLRDSISRCTILQECKILISAVGALVNSKPFSLPGTDLFQGPIIHTARWPQDAVVRGKNVVVVGNGASVAQLIPSIAQEARSIAQFIRTPHYYIPSRNVDIGSAWRNLFLYVPGVLLILRLIIFLYLETASFMFGLDARSKNLRHHYADRSKEYVRRVAPEKYWPLLLPRYELGCKRRVFENQNYMKCLQEDHVSLTDDPITAVKKHSILTRSGKEYPADVIVLATGSSLTQWDTNIYGRDGRSQSDHWKSYGCIEAYHSIAMSGFPNFFYILGPNSGRGHTSKIYAIESYTTQVLRIVTPILKGQRKSVEVKPEKEKEYHERLQLEIEKTVWATSCASYFIDSETGKNWFIYPWSSFRMWYTTRLGSLEDRTYE</sequence>
<gene>
    <name evidence="6" type="ORF">BO80DRAFT_357625</name>
</gene>
<comment type="similarity">
    <text evidence="2">Belongs to the FAD-binding monooxygenase family.</text>
</comment>
<dbReference type="PANTHER" id="PTHR42877:SF5">
    <property type="entry name" value="L-ORNITHINE N(5)-MONOOXYGENASE-RELATED"/>
    <property type="match status" value="1"/>
</dbReference>
<dbReference type="EMBL" id="KZ824442">
    <property type="protein sequence ID" value="RAL00084.1"/>
    <property type="molecule type" value="Genomic_DNA"/>
</dbReference>
<dbReference type="Proteomes" id="UP000249402">
    <property type="component" value="Unassembled WGS sequence"/>
</dbReference>
<accession>A0A395H1J6</accession>
<dbReference type="InterPro" id="IPR036188">
    <property type="entry name" value="FAD/NAD-bd_sf"/>
</dbReference>
<dbReference type="GeneID" id="37220712"/>
<dbReference type="Gene3D" id="3.50.50.60">
    <property type="entry name" value="FAD/NAD(P)-binding domain"/>
    <property type="match status" value="3"/>
</dbReference>
<dbReference type="InterPro" id="IPR051209">
    <property type="entry name" value="FAD-bind_Monooxygenase_sf"/>
</dbReference>
<dbReference type="VEuPathDB" id="FungiDB:BO80DRAFT_357625"/>
<dbReference type="OrthoDB" id="74360at2759"/>
<dbReference type="SUPFAM" id="SSF51905">
    <property type="entry name" value="FAD/NAD(P)-binding domain"/>
    <property type="match status" value="2"/>
</dbReference>
<dbReference type="Pfam" id="PF13450">
    <property type="entry name" value="NAD_binding_8"/>
    <property type="match status" value="1"/>
</dbReference>
<dbReference type="PANTHER" id="PTHR42877">
    <property type="entry name" value="L-ORNITHINE N(5)-MONOOXYGENASE-RELATED"/>
    <property type="match status" value="1"/>
</dbReference>
<organism evidence="6 7">
    <name type="scientific">Aspergillus ibericus CBS 121593</name>
    <dbReference type="NCBI Taxonomy" id="1448316"/>
    <lineage>
        <taxon>Eukaryota</taxon>
        <taxon>Fungi</taxon>
        <taxon>Dikarya</taxon>
        <taxon>Ascomycota</taxon>
        <taxon>Pezizomycotina</taxon>
        <taxon>Eurotiomycetes</taxon>
        <taxon>Eurotiomycetidae</taxon>
        <taxon>Eurotiales</taxon>
        <taxon>Aspergillaceae</taxon>
        <taxon>Aspergillus</taxon>
        <taxon>Aspergillus subgen. Circumdati</taxon>
    </lineage>
</organism>
<keyword evidence="5" id="KW-0472">Membrane</keyword>
<evidence type="ECO:0000256" key="2">
    <source>
        <dbReference type="ARBA" id="ARBA00010139"/>
    </source>
</evidence>
<keyword evidence="5" id="KW-0812">Transmembrane</keyword>
<keyword evidence="4" id="KW-0274">FAD</keyword>
<reference evidence="6 7" key="1">
    <citation type="submission" date="2018-02" db="EMBL/GenBank/DDBJ databases">
        <title>The genomes of Aspergillus section Nigri reveals drivers in fungal speciation.</title>
        <authorList>
            <consortium name="DOE Joint Genome Institute"/>
            <person name="Vesth T.C."/>
            <person name="Nybo J."/>
            <person name="Theobald S."/>
            <person name="Brandl J."/>
            <person name="Frisvad J.C."/>
            <person name="Nielsen K.F."/>
            <person name="Lyhne E.K."/>
            <person name="Kogle M.E."/>
            <person name="Kuo A."/>
            <person name="Riley R."/>
            <person name="Clum A."/>
            <person name="Nolan M."/>
            <person name="Lipzen A."/>
            <person name="Salamov A."/>
            <person name="Henrissat B."/>
            <person name="Wiebenga A."/>
            <person name="De vries R.P."/>
            <person name="Grigoriev I.V."/>
            <person name="Mortensen U.H."/>
            <person name="Andersen M.R."/>
            <person name="Baker S.E."/>
        </authorList>
    </citation>
    <scope>NUCLEOTIDE SEQUENCE [LARGE SCALE GENOMIC DNA]</scope>
    <source>
        <strain evidence="6 7">CBS 121593</strain>
    </source>
</reference>
<evidence type="ECO:0000313" key="6">
    <source>
        <dbReference type="EMBL" id="RAL00084.1"/>
    </source>
</evidence>
<evidence type="ECO:0000256" key="4">
    <source>
        <dbReference type="ARBA" id="ARBA00022827"/>
    </source>
</evidence>
<keyword evidence="5" id="KW-1133">Transmembrane helix</keyword>
<evidence type="ECO:0000256" key="3">
    <source>
        <dbReference type="ARBA" id="ARBA00022630"/>
    </source>
</evidence>
<keyword evidence="7" id="KW-1185">Reference proteome</keyword>
<evidence type="ECO:0000256" key="1">
    <source>
        <dbReference type="ARBA" id="ARBA00001974"/>
    </source>
</evidence>
<comment type="cofactor">
    <cofactor evidence="1">
        <name>FAD</name>
        <dbReference type="ChEBI" id="CHEBI:57692"/>
    </cofactor>
</comment>
<protein>
    <submittedName>
        <fullName evidence="6">FAD/NAD(P)-binding domain-containing protein</fullName>
    </submittedName>
</protein>